<evidence type="ECO:0000313" key="1">
    <source>
        <dbReference type="EMBL" id="EMB34216.1"/>
    </source>
</evidence>
<dbReference type="HOGENOM" id="CLU_083032_0_0_12"/>
<sequence length="291" mass="33437">MIRKQAEKESRTGSITFYSKEQVQCPVCSTKFKREELHSGGGRLIAGDLTDELRRLYEPSAKYGEIFPTVYNLTVCHKCLYTAFPQDFAIPSRPVIEKLFENTEARYEAVKGLFHNVDFTKSRGLNEGAASYYLAILCYELFEEKFSPTIKQAICAIRAAWLFDELGKKYPEENYKYVSDLFYRKATFLYRRALELESTGTEIIAGLKSFGPDVDKNYGYDGIIYLSALLEYKYGQKIDMDMRLKRLDYHKFALAKMFGLGKSSKNKPGPILEAARSLYDTLKVELKDVED</sequence>
<reference evidence="1" key="1">
    <citation type="submission" date="2012-01" db="EMBL/GenBank/DDBJ databases">
        <title>The Genome Sequence of Treponema denticola H-22.</title>
        <authorList>
            <consortium name="The Broad Institute Genome Sequencing Platform"/>
            <person name="Earl A."/>
            <person name="Ward D."/>
            <person name="Feldgarden M."/>
            <person name="Gevers D."/>
            <person name="Blanton J.M."/>
            <person name="Fenno C.J."/>
            <person name="Baranova O.V."/>
            <person name="Mathney J."/>
            <person name="Dewhirst F.E."/>
            <person name="Izard J."/>
            <person name="Young S.K."/>
            <person name="Zeng Q."/>
            <person name="Gargeya S."/>
            <person name="Fitzgerald M."/>
            <person name="Haas B."/>
            <person name="Abouelleil A."/>
            <person name="Alvarado L."/>
            <person name="Arachchi H.M."/>
            <person name="Berlin A."/>
            <person name="Chapman S.B."/>
            <person name="Gearin G."/>
            <person name="Goldberg J."/>
            <person name="Griggs A."/>
            <person name="Gujja S."/>
            <person name="Hansen M."/>
            <person name="Heiman D."/>
            <person name="Howarth C."/>
            <person name="Larimer J."/>
            <person name="Lui A."/>
            <person name="MacDonald P.J.P."/>
            <person name="McCowen C."/>
            <person name="Montmayeur A."/>
            <person name="Murphy C."/>
            <person name="Neiman D."/>
            <person name="Pearson M."/>
            <person name="Priest M."/>
            <person name="Roberts A."/>
            <person name="Saif S."/>
            <person name="Shea T."/>
            <person name="Sisk P."/>
            <person name="Stolte C."/>
            <person name="Sykes S."/>
            <person name="Wortman J."/>
            <person name="Nusbaum C."/>
            <person name="Birren B."/>
        </authorList>
    </citation>
    <scope>NUCLEOTIDE SEQUENCE [LARGE SCALE GENOMIC DNA]</scope>
    <source>
        <strain evidence="1">H-22</strain>
    </source>
</reference>
<dbReference type="AlphaFoldDB" id="A0A0E2E5H4"/>
<gene>
    <name evidence="1" type="ORF">HMPREF9726_00965</name>
</gene>
<dbReference type="InterPro" id="IPR018708">
    <property type="entry name" value="DUF2225"/>
</dbReference>
<accession>A0A0E2E5H4</accession>
<comment type="caution">
    <text evidence="1">The sequence shown here is derived from an EMBL/GenBank/DDBJ whole genome shotgun (WGS) entry which is preliminary data.</text>
</comment>
<dbReference type="PATRIC" id="fig|999432.5.peg.1004"/>
<dbReference type="GeneID" id="2740024"/>
<dbReference type="EMBL" id="AGDV01000009">
    <property type="protein sequence ID" value="EMB34216.1"/>
    <property type="molecule type" value="Genomic_DNA"/>
</dbReference>
<dbReference type="Pfam" id="PF09986">
    <property type="entry name" value="DUF2225"/>
    <property type="match status" value="1"/>
</dbReference>
<dbReference type="RefSeq" id="WP_002667865.1">
    <property type="nucleotide sequence ID" value="NZ_CM001795.1"/>
</dbReference>
<name>A0A0E2E5H4_TREDN</name>
<evidence type="ECO:0008006" key="2">
    <source>
        <dbReference type="Google" id="ProtNLM"/>
    </source>
</evidence>
<dbReference type="Proteomes" id="UP000011705">
    <property type="component" value="Chromosome"/>
</dbReference>
<protein>
    <recommendedName>
        <fullName evidence="2">DUF2225 domain-containing protein</fullName>
    </recommendedName>
</protein>
<proteinExistence type="predicted"/>
<organism evidence="1">
    <name type="scientific">Treponema denticola H-22</name>
    <dbReference type="NCBI Taxonomy" id="999432"/>
    <lineage>
        <taxon>Bacteria</taxon>
        <taxon>Pseudomonadati</taxon>
        <taxon>Spirochaetota</taxon>
        <taxon>Spirochaetia</taxon>
        <taxon>Spirochaetales</taxon>
        <taxon>Treponemataceae</taxon>
        <taxon>Treponema</taxon>
    </lineage>
</organism>